<dbReference type="Proteomes" id="UP000828390">
    <property type="component" value="Unassembled WGS sequence"/>
</dbReference>
<dbReference type="EMBL" id="JAIWYP010000002">
    <property type="protein sequence ID" value="KAH3866190.1"/>
    <property type="molecule type" value="Genomic_DNA"/>
</dbReference>
<evidence type="ECO:0000313" key="1">
    <source>
        <dbReference type="EMBL" id="KAH3866190.1"/>
    </source>
</evidence>
<accession>A0A9D4RH75</accession>
<organism evidence="1 2">
    <name type="scientific">Dreissena polymorpha</name>
    <name type="common">Zebra mussel</name>
    <name type="synonym">Mytilus polymorpha</name>
    <dbReference type="NCBI Taxonomy" id="45954"/>
    <lineage>
        <taxon>Eukaryota</taxon>
        <taxon>Metazoa</taxon>
        <taxon>Spiralia</taxon>
        <taxon>Lophotrochozoa</taxon>
        <taxon>Mollusca</taxon>
        <taxon>Bivalvia</taxon>
        <taxon>Autobranchia</taxon>
        <taxon>Heteroconchia</taxon>
        <taxon>Euheterodonta</taxon>
        <taxon>Imparidentia</taxon>
        <taxon>Neoheterodontei</taxon>
        <taxon>Myida</taxon>
        <taxon>Dreissenoidea</taxon>
        <taxon>Dreissenidae</taxon>
        <taxon>Dreissena</taxon>
    </lineage>
</organism>
<dbReference type="AlphaFoldDB" id="A0A9D4RH75"/>
<proteinExistence type="predicted"/>
<keyword evidence="2" id="KW-1185">Reference proteome</keyword>
<evidence type="ECO:0000313" key="2">
    <source>
        <dbReference type="Proteomes" id="UP000828390"/>
    </source>
</evidence>
<gene>
    <name evidence="1" type="ORF">DPMN_029247</name>
</gene>
<name>A0A9D4RH75_DREPO</name>
<reference evidence="1" key="2">
    <citation type="submission" date="2020-11" db="EMBL/GenBank/DDBJ databases">
        <authorList>
            <person name="McCartney M.A."/>
            <person name="Auch B."/>
            <person name="Kono T."/>
            <person name="Mallez S."/>
            <person name="Becker A."/>
            <person name="Gohl D.M."/>
            <person name="Silverstein K.A.T."/>
            <person name="Koren S."/>
            <person name="Bechman K.B."/>
            <person name="Herman A."/>
            <person name="Abrahante J.E."/>
            <person name="Garbe J."/>
        </authorList>
    </citation>
    <scope>NUCLEOTIDE SEQUENCE</scope>
    <source>
        <strain evidence="1">Duluth1</strain>
        <tissue evidence="1">Whole animal</tissue>
    </source>
</reference>
<sequence>MYFFLVAASSIELEGPIARDGLTSIKCHVSGASVFYFEYASLAIGGCSGNGQPYMSNHSLLTIYNITCNADSAILTFFKLSRDQEGYYACSKLYLNDTERKTVFVPSIGNTDVSTKKTVNVPPKSSSAPFAFKPSVYDLFNYIPGVIVAIFAHKI</sequence>
<reference evidence="1" key="1">
    <citation type="journal article" date="2019" name="bioRxiv">
        <title>The Genome of the Zebra Mussel, Dreissena polymorpha: A Resource for Invasive Species Research.</title>
        <authorList>
            <person name="McCartney M.A."/>
            <person name="Auch B."/>
            <person name="Kono T."/>
            <person name="Mallez S."/>
            <person name="Zhang Y."/>
            <person name="Obille A."/>
            <person name="Becker A."/>
            <person name="Abrahante J.E."/>
            <person name="Garbe J."/>
            <person name="Badalamenti J.P."/>
            <person name="Herman A."/>
            <person name="Mangelson H."/>
            <person name="Liachko I."/>
            <person name="Sullivan S."/>
            <person name="Sone E.D."/>
            <person name="Koren S."/>
            <person name="Silverstein K.A.T."/>
            <person name="Beckman K.B."/>
            <person name="Gohl D.M."/>
        </authorList>
    </citation>
    <scope>NUCLEOTIDE SEQUENCE</scope>
    <source>
        <strain evidence="1">Duluth1</strain>
        <tissue evidence="1">Whole animal</tissue>
    </source>
</reference>
<protein>
    <submittedName>
        <fullName evidence="1">Uncharacterized protein</fullName>
    </submittedName>
</protein>
<comment type="caution">
    <text evidence="1">The sequence shown here is derived from an EMBL/GenBank/DDBJ whole genome shotgun (WGS) entry which is preliminary data.</text>
</comment>